<dbReference type="InterPro" id="IPR010732">
    <property type="entry name" value="T6SS_TssG-like"/>
</dbReference>
<organism evidence="1 2">
    <name type="scientific">Methylobacterium komagatae</name>
    <dbReference type="NCBI Taxonomy" id="374425"/>
    <lineage>
        <taxon>Bacteria</taxon>
        <taxon>Pseudomonadati</taxon>
        <taxon>Pseudomonadota</taxon>
        <taxon>Alphaproteobacteria</taxon>
        <taxon>Hyphomicrobiales</taxon>
        <taxon>Methylobacteriaceae</taxon>
        <taxon>Methylobacterium</taxon>
    </lineage>
</organism>
<gene>
    <name evidence="1" type="primary">tssG</name>
    <name evidence="1" type="ORF">ACFQE0_17635</name>
</gene>
<name>A0ABW2BMQ5_9HYPH</name>
<dbReference type="PANTHER" id="PTHR35564:SF3">
    <property type="entry name" value="TYPE VI SECRETION SYSTEM BASEPLATE SUBUNIT TSSG"/>
    <property type="match status" value="1"/>
</dbReference>
<evidence type="ECO:0000313" key="2">
    <source>
        <dbReference type="Proteomes" id="UP001596292"/>
    </source>
</evidence>
<dbReference type="Pfam" id="PF06996">
    <property type="entry name" value="T6SS_TssG"/>
    <property type="match status" value="1"/>
</dbReference>
<dbReference type="EMBL" id="JBHSWN010000001">
    <property type="protein sequence ID" value="MFC6791281.1"/>
    <property type="molecule type" value="Genomic_DNA"/>
</dbReference>
<comment type="caution">
    <text evidence="1">The sequence shown here is derived from an EMBL/GenBank/DDBJ whole genome shotgun (WGS) entry which is preliminary data.</text>
</comment>
<keyword evidence="2" id="KW-1185">Reference proteome</keyword>
<dbReference type="RefSeq" id="WP_378971982.1">
    <property type="nucleotide sequence ID" value="NZ_JBHSWN010000001.1"/>
</dbReference>
<accession>A0ABW2BMQ5</accession>
<proteinExistence type="predicted"/>
<dbReference type="Proteomes" id="UP001596292">
    <property type="component" value="Unassembled WGS sequence"/>
</dbReference>
<reference evidence="2" key="1">
    <citation type="journal article" date="2019" name="Int. J. Syst. Evol. Microbiol.">
        <title>The Global Catalogue of Microorganisms (GCM) 10K type strain sequencing project: providing services to taxonomists for standard genome sequencing and annotation.</title>
        <authorList>
            <consortium name="The Broad Institute Genomics Platform"/>
            <consortium name="The Broad Institute Genome Sequencing Center for Infectious Disease"/>
            <person name="Wu L."/>
            <person name="Ma J."/>
        </authorList>
    </citation>
    <scope>NUCLEOTIDE SEQUENCE [LARGE SCALE GENOMIC DNA]</scope>
    <source>
        <strain evidence="2">CCUG 48316</strain>
    </source>
</reference>
<dbReference type="NCBIfam" id="TIGR03347">
    <property type="entry name" value="VI_chp_1"/>
    <property type="match status" value="1"/>
</dbReference>
<evidence type="ECO:0000313" key="1">
    <source>
        <dbReference type="EMBL" id="MFC6791281.1"/>
    </source>
</evidence>
<dbReference type="PANTHER" id="PTHR35564">
    <property type="match status" value="1"/>
</dbReference>
<protein>
    <submittedName>
        <fullName evidence="1">Type VI secretion system baseplate subunit TssG</fullName>
    </submittedName>
</protein>
<sequence>MSEIPLPKASDIPFLELCLWLEKVFPQPGGLGSTISPSRETVRFRANPSLSFPAEEIAAIGLPPEPGGPVTVTANMFGLHGPSSPLPPALTERVILAEDSGALRDFLDLFNHRLLSLLFLIWKHYRHGHRYQPGATDAISRAVAALFGMETDNRRTARPLLLPYAGLLALSSRSASVMSSIVGDRLGVPCAVDEFVPREIRIPADALWSLGTATSALGRDSVAGETMGDIAGRFRVRLGPLDAARCDQLLPDGEDYQSLVEIINLTLRDPIEWDLAFVLHDGEARPLVLGQTRLGWTGWLGISTETLVEFCVQL</sequence>